<feature type="signal peptide" evidence="1">
    <location>
        <begin position="1"/>
        <end position="21"/>
    </location>
</feature>
<gene>
    <name evidence="2" type="ORF">LOC62_02G003295</name>
</gene>
<keyword evidence="3" id="KW-1185">Reference proteome</keyword>
<sequence>MYTAVLLALAAVLALAHSALASPAIYRPFALSSALNCRKGPESGATWVKRYSAGEMVFVACQVRGEWVRGNNIWDLTQDGCFVSDRYVVTGMGNNFITDIDECLPGEGNRDVCIPYPCKKKSL</sequence>
<protein>
    <recommendedName>
        <fullName evidence="4">Cyanovirin-N domain-containing protein</fullName>
    </recommendedName>
</protein>
<evidence type="ECO:0000313" key="2">
    <source>
        <dbReference type="EMBL" id="WOO79779.1"/>
    </source>
</evidence>
<keyword evidence="1" id="KW-0732">Signal</keyword>
<reference evidence="2" key="1">
    <citation type="submission" date="2023-10" db="EMBL/GenBank/DDBJ databases">
        <authorList>
            <person name="Noh H."/>
        </authorList>
    </citation>
    <scope>NUCLEOTIDE SEQUENCE</scope>
    <source>
        <strain evidence="2">DUCC4014</strain>
    </source>
</reference>
<accession>A0AAF0Y861</accession>
<evidence type="ECO:0000256" key="1">
    <source>
        <dbReference type="SAM" id="SignalP"/>
    </source>
</evidence>
<feature type="chain" id="PRO_5041931620" description="Cyanovirin-N domain-containing protein" evidence="1">
    <location>
        <begin position="22"/>
        <end position="123"/>
    </location>
</feature>
<evidence type="ECO:0008006" key="4">
    <source>
        <dbReference type="Google" id="ProtNLM"/>
    </source>
</evidence>
<dbReference type="EMBL" id="CP086715">
    <property type="protein sequence ID" value="WOO79779.1"/>
    <property type="molecule type" value="Genomic_DNA"/>
</dbReference>
<dbReference type="GeneID" id="87806539"/>
<proteinExistence type="predicted"/>
<name>A0AAF0Y861_9TREE</name>
<dbReference type="RefSeq" id="XP_062625811.1">
    <property type="nucleotide sequence ID" value="XM_062769827.1"/>
</dbReference>
<evidence type="ECO:0000313" key="3">
    <source>
        <dbReference type="Proteomes" id="UP000827549"/>
    </source>
</evidence>
<dbReference type="AlphaFoldDB" id="A0AAF0Y861"/>
<dbReference type="Proteomes" id="UP000827549">
    <property type="component" value="Chromosome 2"/>
</dbReference>
<organism evidence="2 3">
    <name type="scientific">Vanrija pseudolonga</name>
    <dbReference type="NCBI Taxonomy" id="143232"/>
    <lineage>
        <taxon>Eukaryota</taxon>
        <taxon>Fungi</taxon>
        <taxon>Dikarya</taxon>
        <taxon>Basidiomycota</taxon>
        <taxon>Agaricomycotina</taxon>
        <taxon>Tremellomycetes</taxon>
        <taxon>Trichosporonales</taxon>
        <taxon>Trichosporonaceae</taxon>
        <taxon>Vanrija</taxon>
    </lineage>
</organism>